<dbReference type="OrthoDB" id="214482at2"/>
<accession>A0A518FPY8</accession>
<keyword evidence="1" id="KW-0812">Transmembrane</keyword>
<dbReference type="GO" id="GO:0003824">
    <property type="term" value="F:catalytic activity"/>
    <property type="evidence" value="ECO:0007669"/>
    <property type="project" value="InterPro"/>
</dbReference>
<feature type="transmembrane region" description="Helical" evidence="1">
    <location>
        <begin position="54"/>
        <end position="71"/>
    </location>
</feature>
<name>A0A518FPY8_9PLAN</name>
<proteinExistence type="predicted"/>
<dbReference type="InterPro" id="IPR036691">
    <property type="entry name" value="Endo/exonu/phosph_ase_sf"/>
</dbReference>
<dbReference type="InterPro" id="IPR005135">
    <property type="entry name" value="Endo/exonuclease/phosphatase"/>
</dbReference>
<gene>
    <name evidence="3" type="ORF">Pan153_30550</name>
</gene>
<feature type="transmembrane region" description="Helical" evidence="1">
    <location>
        <begin position="83"/>
        <end position="105"/>
    </location>
</feature>
<dbReference type="SUPFAM" id="SSF56219">
    <property type="entry name" value="DNase I-like"/>
    <property type="match status" value="1"/>
</dbReference>
<evidence type="ECO:0000256" key="1">
    <source>
        <dbReference type="SAM" id="Phobius"/>
    </source>
</evidence>
<dbReference type="Pfam" id="PF03372">
    <property type="entry name" value="Exo_endo_phos"/>
    <property type="match status" value="1"/>
</dbReference>
<feature type="transmembrane region" description="Helical" evidence="1">
    <location>
        <begin position="21"/>
        <end position="42"/>
    </location>
</feature>
<dbReference type="RefSeq" id="WP_145456660.1">
    <property type="nucleotide sequence ID" value="NZ_CP036317.1"/>
</dbReference>
<dbReference type="Gene3D" id="3.60.10.10">
    <property type="entry name" value="Endonuclease/exonuclease/phosphatase"/>
    <property type="match status" value="1"/>
</dbReference>
<organism evidence="3 4">
    <name type="scientific">Gimesia panareensis</name>
    <dbReference type="NCBI Taxonomy" id="2527978"/>
    <lineage>
        <taxon>Bacteria</taxon>
        <taxon>Pseudomonadati</taxon>
        <taxon>Planctomycetota</taxon>
        <taxon>Planctomycetia</taxon>
        <taxon>Planctomycetales</taxon>
        <taxon>Planctomycetaceae</taxon>
        <taxon>Gimesia</taxon>
    </lineage>
</organism>
<keyword evidence="1" id="KW-0472">Membrane</keyword>
<evidence type="ECO:0000259" key="2">
    <source>
        <dbReference type="Pfam" id="PF03372"/>
    </source>
</evidence>
<dbReference type="EMBL" id="CP036317">
    <property type="protein sequence ID" value="QDV18397.1"/>
    <property type="molecule type" value="Genomic_DNA"/>
</dbReference>
<reference evidence="3 4" key="1">
    <citation type="submission" date="2019-02" db="EMBL/GenBank/DDBJ databases">
        <title>Deep-cultivation of Planctomycetes and their phenomic and genomic characterization uncovers novel biology.</title>
        <authorList>
            <person name="Wiegand S."/>
            <person name="Jogler M."/>
            <person name="Boedeker C."/>
            <person name="Pinto D."/>
            <person name="Vollmers J."/>
            <person name="Rivas-Marin E."/>
            <person name="Kohn T."/>
            <person name="Peeters S.H."/>
            <person name="Heuer A."/>
            <person name="Rast P."/>
            <person name="Oberbeckmann S."/>
            <person name="Bunk B."/>
            <person name="Jeske O."/>
            <person name="Meyerdierks A."/>
            <person name="Storesund J.E."/>
            <person name="Kallscheuer N."/>
            <person name="Luecker S."/>
            <person name="Lage O.M."/>
            <person name="Pohl T."/>
            <person name="Merkel B.J."/>
            <person name="Hornburger P."/>
            <person name="Mueller R.-W."/>
            <person name="Bruemmer F."/>
            <person name="Labrenz M."/>
            <person name="Spormann A.M."/>
            <person name="Op den Camp H."/>
            <person name="Overmann J."/>
            <person name="Amann R."/>
            <person name="Jetten M.S.M."/>
            <person name="Mascher T."/>
            <person name="Medema M.H."/>
            <person name="Devos D.P."/>
            <person name="Kaster A.-K."/>
            <person name="Ovreas L."/>
            <person name="Rohde M."/>
            <person name="Galperin M.Y."/>
            <person name="Jogler C."/>
        </authorList>
    </citation>
    <scope>NUCLEOTIDE SEQUENCE [LARGE SCALE GENOMIC DNA]</scope>
    <source>
        <strain evidence="3 4">Pan153</strain>
    </source>
</reference>
<dbReference type="AlphaFoldDB" id="A0A518FPY8"/>
<keyword evidence="1" id="KW-1133">Transmembrane helix</keyword>
<evidence type="ECO:0000313" key="4">
    <source>
        <dbReference type="Proteomes" id="UP000320839"/>
    </source>
</evidence>
<feature type="domain" description="Endonuclease/exonuclease/phosphatase" evidence="2">
    <location>
        <begin position="126"/>
        <end position="330"/>
    </location>
</feature>
<sequence length="341" mass="38382">MTESEPQPQPDSRTESRLDRIVARVSIGITLFLWVGLSICYAMQPDACAATTVYPSWCWFACGMGLALILFRTRRRRMALMSIGLWFLFLVVFADTPLSLWRGLWDQNDPGWRQQSGEQIPLRVISLNAHGSSRAVAALQQYEADLILVQETPSVIQLRDINGQILGENAGLLAGVDSSIMSRAPLEPVASTVNFMIAKVKLKAGREIGVVSLRLTPPPFRSDLWNPECWRAYRDQRILQRDELRTLSRRLAELPPDLPLIVGGDFNVNPRDPIFRELPARLRDAFTSAGVGWGCTIINEAPFLRIDQVRCDHRFQPVRVVAQRAENTDHRAVIADLLLTD</sequence>
<protein>
    <recommendedName>
        <fullName evidence="2">Endonuclease/exonuclease/phosphatase domain-containing protein</fullName>
    </recommendedName>
</protein>
<evidence type="ECO:0000313" key="3">
    <source>
        <dbReference type="EMBL" id="QDV18397.1"/>
    </source>
</evidence>
<dbReference type="Proteomes" id="UP000320839">
    <property type="component" value="Chromosome"/>
</dbReference>